<dbReference type="Pfam" id="PF00155">
    <property type="entry name" value="Aminotran_1_2"/>
    <property type="match status" value="1"/>
</dbReference>
<dbReference type="CDD" id="cd07377">
    <property type="entry name" value="WHTH_GntR"/>
    <property type="match status" value="1"/>
</dbReference>
<dbReference type="InterPro" id="IPR036388">
    <property type="entry name" value="WH-like_DNA-bd_sf"/>
</dbReference>
<dbReference type="PANTHER" id="PTHR46577:SF1">
    <property type="entry name" value="HTH-TYPE TRANSCRIPTIONAL REGULATORY PROTEIN GABR"/>
    <property type="match status" value="1"/>
</dbReference>
<evidence type="ECO:0000259" key="6">
    <source>
        <dbReference type="PROSITE" id="PS50949"/>
    </source>
</evidence>
<reference evidence="7 8" key="1">
    <citation type="submission" date="2022-05" db="EMBL/GenBank/DDBJ databases">
        <title>Luteimonas sp. SX5, whole genome shotgun sequencing project.</title>
        <authorList>
            <person name="Zhao G."/>
            <person name="Shen L."/>
        </authorList>
    </citation>
    <scope>NUCLEOTIDE SEQUENCE [LARGE SCALE GENOMIC DNA]</scope>
    <source>
        <strain evidence="7 8">SX5</strain>
    </source>
</reference>
<evidence type="ECO:0000256" key="2">
    <source>
        <dbReference type="ARBA" id="ARBA00022898"/>
    </source>
</evidence>
<protein>
    <submittedName>
        <fullName evidence="7">PLP-dependent aminotransferase family protein</fullName>
    </submittedName>
</protein>
<dbReference type="InterPro" id="IPR015424">
    <property type="entry name" value="PyrdxlP-dep_Trfase"/>
</dbReference>
<dbReference type="Pfam" id="PF00392">
    <property type="entry name" value="GntR"/>
    <property type="match status" value="1"/>
</dbReference>
<comment type="similarity">
    <text evidence="1">In the C-terminal section; belongs to the class-I pyridoxal-phosphate-dependent aminotransferase family.</text>
</comment>
<dbReference type="Gene3D" id="3.40.640.10">
    <property type="entry name" value="Type I PLP-dependent aspartate aminotransferase-like (Major domain)"/>
    <property type="match status" value="1"/>
</dbReference>
<keyword evidence="3" id="KW-0805">Transcription regulation</keyword>
<dbReference type="SUPFAM" id="SSF46785">
    <property type="entry name" value="Winged helix' DNA-binding domain"/>
    <property type="match status" value="1"/>
</dbReference>
<keyword evidence="4" id="KW-0238">DNA-binding</keyword>
<dbReference type="RefSeq" id="WP_249475624.1">
    <property type="nucleotide sequence ID" value="NZ_JAMBEP010000003.1"/>
</dbReference>
<organism evidence="7 8">
    <name type="scientific">Luteimonas galliterrae</name>
    <dbReference type="NCBI Taxonomy" id="2940486"/>
    <lineage>
        <taxon>Bacteria</taxon>
        <taxon>Pseudomonadati</taxon>
        <taxon>Pseudomonadota</taxon>
        <taxon>Gammaproteobacteria</taxon>
        <taxon>Lysobacterales</taxon>
        <taxon>Lysobacteraceae</taxon>
        <taxon>Luteimonas</taxon>
    </lineage>
</organism>
<sequence>MAKQTGSVFTVDVAGLDAGSGQPTYERICERIRAAIRSGAMAPNARLPSSRTLAKDLGVARNTVDWALGQLVADGYIVRRRGAGSFVAAQLPERDASPLSSKRVAKPRPAAAEARRLSQRAAALRSYPGHYRPSEAAPFTPSLPPIDLFPRKTWNRLLAREAGKPGSDYWAYGASNGLPALREAIAAHASAMRATRCSPEQVIVVTSTQQAVELAAKALADPGDGAWVETPGYQPVQHCLRAAGLRVVPVPVDEQGLDVQAGRALALQARLAYVTPAHQYPLGHEMSLARREALLDWAQQQDAYVIEDDYDGDYRYEGRPIASLQGMDGGGRVIYVGSFNKILFPGLRIAYAIVPEPLVAAFVDAKHVADGHTALLAQGVLAAFIQEGHLARHLRKTRALYDERRLAFLEEAKVLADALDFGPARAGMHVAGLFNDRHAHLDDRAVAAECARAGIEVHPLSKYGTAERGGLVFGFAGTTRTAARAGLDIVRRAIVSAGVSAPGR</sequence>
<dbReference type="EMBL" id="JAMBEP010000003">
    <property type="protein sequence ID" value="MCL1635781.1"/>
    <property type="molecule type" value="Genomic_DNA"/>
</dbReference>
<keyword evidence="7" id="KW-0808">Transferase</keyword>
<dbReference type="SUPFAM" id="SSF53383">
    <property type="entry name" value="PLP-dependent transferases"/>
    <property type="match status" value="1"/>
</dbReference>
<keyword evidence="7" id="KW-0032">Aminotransferase</keyword>
<evidence type="ECO:0000256" key="3">
    <source>
        <dbReference type="ARBA" id="ARBA00023015"/>
    </source>
</evidence>
<dbReference type="GO" id="GO:0008483">
    <property type="term" value="F:transaminase activity"/>
    <property type="evidence" value="ECO:0007669"/>
    <property type="project" value="UniProtKB-KW"/>
</dbReference>
<feature type="domain" description="HTH gntR-type" evidence="6">
    <location>
        <begin position="22"/>
        <end position="90"/>
    </location>
</feature>
<evidence type="ECO:0000256" key="5">
    <source>
        <dbReference type="ARBA" id="ARBA00023163"/>
    </source>
</evidence>
<dbReference type="InterPro" id="IPR015421">
    <property type="entry name" value="PyrdxlP-dep_Trfase_major"/>
</dbReference>
<keyword evidence="2" id="KW-0663">Pyridoxal phosphate</keyword>
<evidence type="ECO:0000256" key="1">
    <source>
        <dbReference type="ARBA" id="ARBA00005384"/>
    </source>
</evidence>
<proteinExistence type="inferred from homology"/>
<dbReference type="InterPro" id="IPR051446">
    <property type="entry name" value="HTH_trans_reg/aminotransferase"/>
</dbReference>
<evidence type="ECO:0000313" key="7">
    <source>
        <dbReference type="EMBL" id="MCL1635781.1"/>
    </source>
</evidence>
<dbReference type="CDD" id="cd00609">
    <property type="entry name" value="AAT_like"/>
    <property type="match status" value="1"/>
</dbReference>
<dbReference type="InterPro" id="IPR036390">
    <property type="entry name" value="WH_DNA-bd_sf"/>
</dbReference>
<gene>
    <name evidence="7" type="ORF">M2650_14215</name>
</gene>
<keyword evidence="8" id="KW-1185">Reference proteome</keyword>
<dbReference type="InterPro" id="IPR004839">
    <property type="entry name" value="Aminotransferase_I/II_large"/>
</dbReference>
<dbReference type="PROSITE" id="PS50949">
    <property type="entry name" value="HTH_GNTR"/>
    <property type="match status" value="1"/>
</dbReference>
<name>A0ABT0MLN0_9GAMM</name>
<comment type="caution">
    <text evidence="7">The sequence shown here is derived from an EMBL/GenBank/DDBJ whole genome shotgun (WGS) entry which is preliminary data.</text>
</comment>
<dbReference type="InterPro" id="IPR000524">
    <property type="entry name" value="Tscrpt_reg_HTH_GntR"/>
</dbReference>
<dbReference type="PANTHER" id="PTHR46577">
    <property type="entry name" value="HTH-TYPE TRANSCRIPTIONAL REGULATORY PROTEIN GABR"/>
    <property type="match status" value="1"/>
</dbReference>
<dbReference type="SMART" id="SM00345">
    <property type="entry name" value="HTH_GNTR"/>
    <property type="match status" value="1"/>
</dbReference>
<evidence type="ECO:0000313" key="8">
    <source>
        <dbReference type="Proteomes" id="UP001431217"/>
    </source>
</evidence>
<accession>A0ABT0MLN0</accession>
<dbReference type="Gene3D" id="1.10.10.10">
    <property type="entry name" value="Winged helix-like DNA-binding domain superfamily/Winged helix DNA-binding domain"/>
    <property type="match status" value="1"/>
</dbReference>
<dbReference type="PRINTS" id="PR00035">
    <property type="entry name" value="HTHGNTR"/>
</dbReference>
<dbReference type="Proteomes" id="UP001431217">
    <property type="component" value="Unassembled WGS sequence"/>
</dbReference>
<keyword evidence="5" id="KW-0804">Transcription</keyword>
<evidence type="ECO:0000256" key="4">
    <source>
        <dbReference type="ARBA" id="ARBA00023125"/>
    </source>
</evidence>